<dbReference type="Gene3D" id="3.40.50.300">
    <property type="entry name" value="P-loop containing nucleotide triphosphate hydrolases"/>
    <property type="match status" value="2"/>
</dbReference>
<feature type="region of interest" description="Disordered" evidence="1">
    <location>
        <begin position="504"/>
        <end position="529"/>
    </location>
</feature>
<keyword evidence="3" id="KW-0378">Hydrolase</keyword>
<dbReference type="PROSITE" id="PS51192">
    <property type="entry name" value="HELICASE_ATP_BIND_1"/>
    <property type="match status" value="1"/>
</dbReference>
<keyword evidence="3" id="KW-0067">ATP-binding</keyword>
<dbReference type="GO" id="GO:0004386">
    <property type="term" value="F:helicase activity"/>
    <property type="evidence" value="ECO:0007669"/>
    <property type="project" value="UniProtKB-KW"/>
</dbReference>
<dbReference type="RefSeq" id="WP_345520017.1">
    <property type="nucleotide sequence ID" value="NZ_BAABKM010000002.1"/>
</dbReference>
<dbReference type="InterPro" id="IPR014001">
    <property type="entry name" value="Helicase_ATP-bd"/>
</dbReference>
<keyword evidence="4" id="KW-1185">Reference proteome</keyword>
<keyword evidence="3" id="KW-0547">Nucleotide-binding</keyword>
<accession>A0ABP8WWY2</accession>
<evidence type="ECO:0000313" key="4">
    <source>
        <dbReference type="Proteomes" id="UP001499974"/>
    </source>
</evidence>
<dbReference type="InterPro" id="IPR006935">
    <property type="entry name" value="Helicase/UvrB_N"/>
</dbReference>
<dbReference type="Pfam" id="PF04851">
    <property type="entry name" value="ResIII"/>
    <property type="match status" value="1"/>
</dbReference>
<feature type="domain" description="Helicase ATP-binding" evidence="2">
    <location>
        <begin position="40"/>
        <end position="199"/>
    </location>
</feature>
<dbReference type="InterPro" id="IPR027417">
    <property type="entry name" value="P-loop_NTPase"/>
</dbReference>
<dbReference type="SMART" id="SM00487">
    <property type="entry name" value="DEXDc"/>
    <property type="match status" value="1"/>
</dbReference>
<evidence type="ECO:0000313" key="3">
    <source>
        <dbReference type="EMBL" id="GAA4696917.1"/>
    </source>
</evidence>
<reference evidence="4" key="1">
    <citation type="journal article" date="2019" name="Int. J. Syst. Evol. Microbiol.">
        <title>The Global Catalogue of Microorganisms (GCM) 10K type strain sequencing project: providing services to taxonomists for standard genome sequencing and annotation.</title>
        <authorList>
            <consortium name="The Broad Institute Genomics Platform"/>
            <consortium name="The Broad Institute Genome Sequencing Center for Infectious Disease"/>
            <person name="Wu L."/>
            <person name="Ma J."/>
        </authorList>
    </citation>
    <scope>NUCLEOTIDE SEQUENCE [LARGE SCALE GENOMIC DNA]</scope>
    <source>
        <strain evidence="4">JCM 18531</strain>
    </source>
</reference>
<keyword evidence="3" id="KW-0347">Helicase</keyword>
<dbReference type="SUPFAM" id="SSF52540">
    <property type="entry name" value="P-loop containing nucleoside triphosphate hydrolases"/>
    <property type="match status" value="2"/>
</dbReference>
<evidence type="ECO:0000259" key="2">
    <source>
        <dbReference type="PROSITE" id="PS51192"/>
    </source>
</evidence>
<dbReference type="InterPro" id="IPR050742">
    <property type="entry name" value="Helicase_Restrict-Modif_Enz"/>
</dbReference>
<evidence type="ECO:0000256" key="1">
    <source>
        <dbReference type="SAM" id="MobiDB-lite"/>
    </source>
</evidence>
<proteinExistence type="predicted"/>
<gene>
    <name evidence="3" type="ORF">GCM10023349_10780</name>
</gene>
<name>A0ABP8WWY2_9ACTN</name>
<dbReference type="PANTHER" id="PTHR47396">
    <property type="entry name" value="TYPE I RESTRICTION ENZYME ECOKI R PROTEIN"/>
    <property type="match status" value="1"/>
</dbReference>
<dbReference type="Proteomes" id="UP001499974">
    <property type="component" value="Unassembled WGS sequence"/>
</dbReference>
<dbReference type="EMBL" id="BAABKM010000002">
    <property type="protein sequence ID" value="GAA4696917.1"/>
    <property type="molecule type" value="Genomic_DNA"/>
</dbReference>
<sequence length="598" mass="64799">MTGRPEADSLPIALTPAWPERAAWGTAPSLRAWQTTAMRQYFEEQPRDFLAVATPGAGKTTFALSVAAELLGRRIVDRITVVAPTEHLKLQWAEAAARAGIPIDPTYSAGKGKTSQDFVGIAVTYAGVAVNPLAMRIRTERFKTLVILDEVHHAGDALSWGEGVREAFEPATRRLALTGTPFRSDINPIPFVTYAPGADGVPRSVADYTYGYAHALADHVVRPVLFMAYSGEMTWRTRAGDEIAARLGEPLTKDLTAQALRTALDPSGSWIPSVLAAADSRLTEVRRHVPDAGGLVIASDQDTARSYAKTLKQITGEPATVVLSDEKASSKKITEFTDSDRRWMVAVRMVSEGVDVPRLAVGVYATRTSTPLFFAQAVGRFVRARSRGETASVFLPSVPSLLGFASEMEVERDHVLGRKVTDEGDIFAAENDLLAEANAGEGASDELEMSFEALGSEARFDRVLFDGGEFGHAGEVHVGSEEEMDFLGIPGLLEPGQMRELLQQRQTDRARKQKAAPKQEPRAGDSVAEVSTHEQLAVLRRELNGLVAAWHHRTGQAHGITHAALRKECGGPAAAVATADQLHARIDRIRDWATRKSS</sequence>
<comment type="caution">
    <text evidence="3">The sequence shown here is derived from an EMBL/GenBank/DDBJ whole genome shotgun (WGS) entry which is preliminary data.</text>
</comment>
<dbReference type="PANTHER" id="PTHR47396:SF2">
    <property type="entry name" value="HELICASE ATP-BINDING DOMAIN-CONTAINING PROTEIN"/>
    <property type="match status" value="1"/>
</dbReference>
<protein>
    <submittedName>
        <fullName evidence="3">DEAD/DEAH box helicase</fullName>
    </submittedName>
</protein>
<organism evidence="3 4">
    <name type="scientific">Nocardioides conyzicola</name>
    <dbReference type="NCBI Taxonomy" id="1651781"/>
    <lineage>
        <taxon>Bacteria</taxon>
        <taxon>Bacillati</taxon>
        <taxon>Actinomycetota</taxon>
        <taxon>Actinomycetes</taxon>
        <taxon>Propionibacteriales</taxon>
        <taxon>Nocardioidaceae</taxon>
        <taxon>Nocardioides</taxon>
    </lineage>
</organism>